<dbReference type="RefSeq" id="WP_339091167.1">
    <property type="nucleotide sequence ID" value="NZ_LR743507.1"/>
</dbReference>
<sequence length="55" mass="5735">MDFAVIPIEKVKAAFARALALNADREAAARAAAQALGITPEAVCEVVDQQEAHTA</sequence>
<name>A0A679J4N1_VARPD</name>
<organism evidence="1">
    <name type="scientific">Variovorax paradoxus</name>
    <dbReference type="NCBI Taxonomy" id="34073"/>
    <lineage>
        <taxon>Bacteria</taxon>
        <taxon>Pseudomonadati</taxon>
        <taxon>Pseudomonadota</taxon>
        <taxon>Betaproteobacteria</taxon>
        <taxon>Burkholderiales</taxon>
        <taxon>Comamonadaceae</taxon>
        <taxon>Variovorax</taxon>
    </lineage>
</organism>
<reference evidence="1" key="1">
    <citation type="submission" date="2019-12" db="EMBL/GenBank/DDBJ databases">
        <authorList>
            <person name="Cremers G."/>
        </authorList>
    </citation>
    <scope>NUCLEOTIDE SEQUENCE</scope>
    <source>
        <strain evidence="1">Vvax</strain>
    </source>
</reference>
<dbReference type="EMBL" id="LR743507">
    <property type="protein sequence ID" value="CAA2106119.1"/>
    <property type="molecule type" value="Genomic_DNA"/>
</dbReference>
<accession>A0A679J4N1</accession>
<protein>
    <submittedName>
        <fullName evidence="1">Uncharacterized protein</fullName>
    </submittedName>
</protein>
<evidence type="ECO:0000313" key="1">
    <source>
        <dbReference type="EMBL" id="CAA2106119.1"/>
    </source>
</evidence>
<proteinExistence type="predicted"/>
<gene>
    <name evidence="1" type="ORF">VVAX_03590</name>
</gene>
<dbReference type="AlphaFoldDB" id="A0A679J4N1"/>